<accession>A0A0F9IJU4</accession>
<proteinExistence type="predicted"/>
<dbReference type="AlphaFoldDB" id="A0A0F9IJU4"/>
<protein>
    <submittedName>
        <fullName evidence="1">Uncharacterized protein</fullName>
    </submittedName>
</protein>
<reference evidence="1" key="1">
    <citation type="journal article" date="2015" name="Nature">
        <title>Complex archaea that bridge the gap between prokaryotes and eukaryotes.</title>
        <authorList>
            <person name="Spang A."/>
            <person name="Saw J.H."/>
            <person name="Jorgensen S.L."/>
            <person name="Zaremba-Niedzwiedzka K."/>
            <person name="Martijn J."/>
            <person name="Lind A.E."/>
            <person name="van Eijk R."/>
            <person name="Schleper C."/>
            <person name="Guy L."/>
            <person name="Ettema T.J."/>
        </authorList>
    </citation>
    <scope>NUCLEOTIDE SEQUENCE</scope>
</reference>
<name>A0A0F9IJU4_9ZZZZ</name>
<sequence length="201" mass="24002">KSFYEYVEKSIYFYKEEFAQDIIEYLENLALNLNIKNSGNITQILIRYMIEKRISYPVAQQLLSNLYYKEFFFDLKSNIFLRENQDNLLTLFSEQIQFSNFLNQAENLFNLAVNAVITLIISDHQDLPKHQKTSLKQFNSESLLLLDLTRTYLSELRSDKGSIDKEQQLIDTIYFISQLYFSSIAFLNKFYNLQEEQARWK</sequence>
<dbReference type="EMBL" id="LAZR01012251">
    <property type="protein sequence ID" value="KKM27822.1"/>
    <property type="molecule type" value="Genomic_DNA"/>
</dbReference>
<gene>
    <name evidence="1" type="ORF">LCGC14_1570820</name>
</gene>
<organism evidence="1">
    <name type="scientific">marine sediment metagenome</name>
    <dbReference type="NCBI Taxonomy" id="412755"/>
    <lineage>
        <taxon>unclassified sequences</taxon>
        <taxon>metagenomes</taxon>
        <taxon>ecological metagenomes</taxon>
    </lineage>
</organism>
<feature type="non-terminal residue" evidence="1">
    <location>
        <position position="1"/>
    </location>
</feature>
<evidence type="ECO:0000313" key="1">
    <source>
        <dbReference type="EMBL" id="KKM27822.1"/>
    </source>
</evidence>
<comment type="caution">
    <text evidence="1">The sequence shown here is derived from an EMBL/GenBank/DDBJ whole genome shotgun (WGS) entry which is preliminary data.</text>
</comment>